<dbReference type="AlphaFoldDB" id="A0A318JHF0"/>
<sequence>MNQQTSSNIQNNTQANKQALVLGATGGVGGEVARLLMQRGWQVTTLHRNPDQVKDKTAAHIWMKGDVMVQDDVVQAAAGKSVIVHAVNPPGYRDWEKLVLPMIDNTIAAAQASGARILLPGTVYNFGPDAFPLIAENASQFPITKKGKIRVEMEHRLRLAASKGIKSLVVRAGDFFGPKAANNWFSQGLVTPGKPVSIVRYPGSTGVGHQWAYLPDVAETMVRLLEREKELGNFARFHMEGHWDHDGKQMVAAIGRVTAQPTLKASWFPWPVFTLLAPFKQTFKEMLEMRYLWRNEVKMSNQALVDFLGEEPRTPLDVAVRSSLAGLGCIKRNAGYESSVPDARNFGITPNHDRA</sequence>
<reference evidence="2 3" key="1">
    <citation type="submission" date="2018-05" db="EMBL/GenBank/DDBJ databases">
        <title>Genomic Encyclopedia of Type Strains, Phase IV (KMG-IV): sequencing the most valuable type-strain genomes for metagenomic binning, comparative biology and taxonomic classification.</title>
        <authorList>
            <person name="Goeker M."/>
        </authorList>
    </citation>
    <scope>NUCLEOTIDE SEQUENCE [LARGE SCALE GENOMIC DNA]</scope>
    <source>
        <strain evidence="2 3">DSM 19792</strain>
    </source>
</reference>
<dbReference type="RefSeq" id="WP_110253272.1">
    <property type="nucleotide sequence ID" value="NZ_QJKB01000001.1"/>
</dbReference>
<dbReference type="Pfam" id="PF13460">
    <property type="entry name" value="NAD_binding_10"/>
    <property type="match status" value="1"/>
</dbReference>
<dbReference type="SUPFAM" id="SSF51735">
    <property type="entry name" value="NAD(P)-binding Rossmann-fold domains"/>
    <property type="match status" value="1"/>
</dbReference>
<feature type="domain" description="NAD(P)-binding" evidence="1">
    <location>
        <begin position="23"/>
        <end position="127"/>
    </location>
</feature>
<evidence type="ECO:0000313" key="2">
    <source>
        <dbReference type="EMBL" id="PXX46829.1"/>
    </source>
</evidence>
<dbReference type="Gene3D" id="3.40.50.720">
    <property type="entry name" value="NAD(P)-binding Rossmann-like Domain"/>
    <property type="match status" value="1"/>
</dbReference>
<evidence type="ECO:0000313" key="3">
    <source>
        <dbReference type="Proteomes" id="UP000247792"/>
    </source>
</evidence>
<dbReference type="GO" id="GO:0005737">
    <property type="term" value="C:cytoplasm"/>
    <property type="evidence" value="ECO:0007669"/>
    <property type="project" value="TreeGrafter"/>
</dbReference>
<dbReference type="InterPro" id="IPR051783">
    <property type="entry name" value="NAD(P)-dependent_oxidoreduct"/>
</dbReference>
<dbReference type="InterPro" id="IPR036291">
    <property type="entry name" value="NAD(P)-bd_dom_sf"/>
</dbReference>
<dbReference type="EMBL" id="QJKB01000001">
    <property type="protein sequence ID" value="PXX46829.1"/>
    <property type="molecule type" value="Genomic_DNA"/>
</dbReference>
<proteinExistence type="predicted"/>
<keyword evidence="3" id="KW-1185">Reference proteome</keyword>
<accession>A0A318JHF0</accession>
<dbReference type="PANTHER" id="PTHR48079:SF6">
    <property type="entry name" value="NAD(P)-BINDING DOMAIN-CONTAINING PROTEIN-RELATED"/>
    <property type="match status" value="1"/>
</dbReference>
<evidence type="ECO:0000259" key="1">
    <source>
        <dbReference type="Pfam" id="PF13460"/>
    </source>
</evidence>
<dbReference type="Proteomes" id="UP000247792">
    <property type="component" value="Unassembled WGS sequence"/>
</dbReference>
<comment type="caution">
    <text evidence="2">The sequence shown here is derived from an EMBL/GenBank/DDBJ whole genome shotgun (WGS) entry which is preliminary data.</text>
</comment>
<dbReference type="GO" id="GO:0004029">
    <property type="term" value="F:aldehyde dehydrogenase (NAD+) activity"/>
    <property type="evidence" value="ECO:0007669"/>
    <property type="project" value="TreeGrafter"/>
</dbReference>
<dbReference type="OrthoDB" id="112777at2"/>
<name>A0A318JHF0_9BURK</name>
<protein>
    <submittedName>
        <fullName evidence="2">Nucleoside-diphosphate-sugar epimerase</fullName>
    </submittedName>
</protein>
<organism evidence="2 3">
    <name type="scientific">Undibacterium pigrum</name>
    <dbReference type="NCBI Taxonomy" id="401470"/>
    <lineage>
        <taxon>Bacteria</taxon>
        <taxon>Pseudomonadati</taxon>
        <taxon>Pseudomonadota</taxon>
        <taxon>Betaproteobacteria</taxon>
        <taxon>Burkholderiales</taxon>
        <taxon>Oxalobacteraceae</taxon>
        <taxon>Undibacterium</taxon>
    </lineage>
</organism>
<dbReference type="PANTHER" id="PTHR48079">
    <property type="entry name" value="PROTEIN YEEZ"/>
    <property type="match status" value="1"/>
</dbReference>
<dbReference type="InterPro" id="IPR016040">
    <property type="entry name" value="NAD(P)-bd_dom"/>
</dbReference>
<gene>
    <name evidence="2" type="ORF">DFR42_101405</name>
</gene>